<evidence type="ECO:0000313" key="1">
    <source>
        <dbReference type="EMBL" id="SHI44031.1"/>
    </source>
</evidence>
<protein>
    <submittedName>
        <fullName evidence="1">Uncharacterized protein</fullName>
    </submittedName>
</protein>
<dbReference type="EMBL" id="FQYW01000005">
    <property type="protein sequence ID" value="SHI44031.1"/>
    <property type="molecule type" value="Genomic_DNA"/>
</dbReference>
<dbReference type="OrthoDB" id="9896283at2"/>
<organism evidence="1 2">
    <name type="scientific">Anaerovibrio lipolyticus DSM 3074</name>
    <dbReference type="NCBI Taxonomy" id="1120997"/>
    <lineage>
        <taxon>Bacteria</taxon>
        <taxon>Bacillati</taxon>
        <taxon>Bacillota</taxon>
        <taxon>Negativicutes</taxon>
        <taxon>Selenomonadales</taxon>
        <taxon>Selenomonadaceae</taxon>
        <taxon>Anaerovibrio</taxon>
    </lineage>
</organism>
<sequence length="53" mass="6358">MTDNIDVKEDDQEQVKRVVLNSRNSEAIKEAMREVSQDIMKKNEELYRRLAYK</sequence>
<proteinExistence type="predicted"/>
<accession>A0A1M6B5M3</accession>
<dbReference type="AlphaFoldDB" id="A0A1M6B5M3"/>
<name>A0A1M6B5M3_9FIRM</name>
<evidence type="ECO:0000313" key="2">
    <source>
        <dbReference type="Proteomes" id="UP000191240"/>
    </source>
</evidence>
<dbReference type="Proteomes" id="UP000191240">
    <property type="component" value="Unassembled WGS sequence"/>
</dbReference>
<dbReference type="RefSeq" id="WP_159446673.1">
    <property type="nucleotide sequence ID" value="NZ_FQYW01000005.1"/>
</dbReference>
<reference evidence="1 2" key="1">
    <citation type="submission" date="2016-11" db="EMBL/GenBank/DDBJ databases">
        <authorList>
            <person name="Jaros S."/>
            <person name="Januszkiewicz K."/>
            <person name="Wedrychowicz H."/>
        </authorList>
    </citation>
    <scope>NUCLEOTIDE SEQUENCE [LARGE SCALE GENOMIC DNA]</scope>
    <source>
        <strain evidence="1 2">DSM 3074</strain>
    </source>
</reference>
<gene>
    <name evidence="1" type="ORF">SAMN02745671_00621</name>
</gene>